<organism evidence="2 3">
    <name type="scientific">Trifolium medium</name>
    <dbReference type="NCBI Taxonomy" id="97028"/>
    <lineage>
        <taxon>Eukaryota</taxon>
        <taxon>Viridiplantae</taxon>
        <taxon>Streptophyta</taxon>
        <taxon>Embryophyta</taxon>
        <taxon>Tracheophyta</taxon>
        <taxon>Spermatophyta</taxon>
        <taxon>Magnoliopsida</taxon>
        <taxon>eudicotyledons</taxon>
        <taxon>Gunneridae</taxon>
        <taxon>Pentapetalae</taxon>
        <taxon>rosids</taxon>
        <taxon>fabids</taxon>
        <taxon>Fabales</taxon>
        <taxon>Fabaceae</taxon>
        <taxon>Papilionoideae</taxon>
        <taxon>50 kb inversion clade</taxon>
        <taxon>NPAAA clade</taxon>
        <taxon>Hologalegina</taxon>
        <taxon>IRL clade</taxon>
        <taxon>Trifolieae</taxon>
        <taxon>Trifolium</taxon>
    </lineage>
</organism>
<feature type="compositionally biased region" description="Polar residues" evidence="1">
    <location>
        <begin position="50"/>
        <end position="59"/>
    </location>
</feature>
<evidence type="ECO:0000256" key="1">
    <source>
        <dbReference type="SAM" id="MobiDB-lite"/>
    </source>
</evidence>
<keyword evidence="3" id="KW-1185">Reference proteome</keyword>
<feature type="region of interest" description="Disordered" evidence="1">
    <location>
        <begin position="1"/>
        <end position="70"/>
    </location>
</feature>
<name>A0A392P7P3_9FABA</name>
<dbReference type="AlphaFoldDB" id="A0A392P7P3"/>
<proteinExistence type="predicted"/>
<feature type="compositionally biased region" description="Low complexity" evidence="1">
    <location>
        <begin position="1"/>
        <end position="10"/>
    </location>
</feature>
<comment type="caution">
    <text evidence="2">The sequence shown here is derived from an EMBL/GenBank/DDBJ whole genome shotgun (WGS) entry which is preliminary data.</text>
</comment>
<reference evidence="2 3" key="1">
    <citation type="journal article" date="2018" name="Front. Plant Sci.">
        <title>Red Clover (Trifolium pratense) and Zigzag Clover (T. medium) - A Picture of Genomic Similarities and Differences.</title>
        <authorList>
            <person name="Dluhosova J."/>
            <person name="Istvanek J."/>
            <person name="Nedelnik J."/>
            <person name="Repkova J."/>
        </authorList>
    </citation>
    <scope>NUCLEOTIDE SEQUENCE [LARGE SCALE GENOMIC DNA]</scope>
    <source>
        <strain evidence="3">cv. 10/8</strain>
        <tissue evidence="2">Leaf</tissue>
    </source>
</reference>
<evidence type="ECO:0000313" key="2">
    <source>
        <dbReference type="EMBL" id="MCI06925.1"/>
    </source>
</evidence>
<evidence type="ECO:0000313" key="3">
    <source>
        <dbReference type="Proteomes" id="UP000265520"/>
    </source>
</evidence>
<dbReference type="EMBL" id="LXQA010063542">
    <property type="protein sequence ID" value="MCI06925.1"/>
    <property type="molecule type" value="Genomic_DNA"/>
</dbReference>
<feature type="non-terminal residue" evidence="2">
    <location>
        <position position="95"/>
    </location>
</feature>
<dbReference type="Proteomes" id="UP000265520">
    <property type="component" value="Unassembled WGS sequence"/>
</dbReference>
<sequence>MTPSASTSQRRQQRDDSDDENSESSFPIGYSFQKKQQQQRVVKLFKESTNRSGFGNQSLDRGKIGGLHLPPVVPQFAKSVVDTRKVKKGSSHQED</sequence>
<protein>
    <submittedName>
        <fullName evidence="2">Uncharacterized protein</fullName>
    </submittedName>
</protein>
<accession>A0A392P7P3</accession>